<evidence type="ECO:0000313" key="1">
    <source>
        <dbReference type="EMBL" id="CAB4045550.1"/>
    </source>
</evidence>
<feature type="non-terminal residue" evidence="1">
    <location>
        <position position="206"/>
    </location>
</feature>
<sequence length="206" mass="23711">SVFNTPINTDAGLPRDPDDYMPRAQLRKDFAAGKRILGNPEEVKTFAKKYIVKEEYITQYVQHLQELEWAKEIRTRTRQADAAEKKNKSFEDYAWQELLEDEKLGKLTVAELNKYLAHHNLPLTGKKADKDRTIVMHLAANVPMVFVDDEEEEQEMEAREEIIAEIDSDDSDVAIEDFELDEIETGEDSDSDDDETVLFQSLVDAQ</sequence>
<organism evidence="1 2">
    <name type="scientific">Paramuricea clavata</name>
    <name type="common">Red gorgonian</name>
    <name type="synonym">Violescent sea-whip</name>
    <dbReference type="NCBI Taxonomy" id="317549"/>
    <lineage>
        <taxon>Eukaryota</taxon>
        <taxon>Metazoa</taxon>
        <taxon>Cnidaria</taxon>
        <taxon>Anthozoa</taxon>
        <taxon>Octocorallia</taxon>
        <taxon>Malacalcyonacea</taxon>
        <taxon>Plexauridae</taxon>
        <taxon>Paramuricea</taxon>
    </lineage>
</organism>
<reference evidence="1" key="1">
    <citation type="submission" date="2020-04" db="EMBL/GenBank/DDBJ databases">
        <authorList>
            <person name="Alioto T."/>
            <person name="Alioto T."/>
            <person name="Gomez Garrido J."/>
        </authorList>
    </citation>
    <scope>NUCLEOTIDE SEQUENCE</scope>
    <source>
        <strain evidence="1">A484AB</strain>
    </source>
</reference>
<comment type="caution">
    <text evidence="1">The sequence shown here is derived from an EMBL/GenBank/DDBJ whole genome shotgun (WGS) entry which is preliminary data.</text>
</comment>
<accession>A0A6S7KTW6</accession>
<dbReference type="Proteomes" id="UP001152795">
    <property type="component" value="Unassembled WGS sequence"/>
</dbReference>
<protein>
    <submittedName>
        <fullName evidence="1">Histone chaperone rtt106-like, partial</fullName>
    </submittedName>
</protein>
<gene>
    <name evidence="1" type="ORF">PACLA_8A047241</name>
</gene>
<dbReference type="OrthoDB" id="6090131at2759"/>
<dbReference type="InterPro" id="IPR036361">
    <property type="entry name" value="SAP_dom_sf"/>
</dbReference>
<dbReference type="SUPFAM" id="SSF68906">
    <property type="entry name" value="SAP domain"/>
    <property type="match status" value="1"/>
</dbReference>
<keyword evidence="2" id="KW-1185">Reference proteome</keyword>
<feature type="non-terminal residue" evidence="1">
    <location>
        <position position="1"/>
    </location>
</feature>
<dbReference type="EMBL" id="CACRXK020040195">
    <property type="protein sequence ID" value="CAB4045550.1"/>
    <property type="molecule type" value="Genomic_DNA"/>
</dbReference>
<proteinExistence type="predicted"/>
<name>A0A6S7KTW6_PARCT</name>
<evidence type="ECO:0000313" key="2">
    <source>
        <dbReference type="Proteomes" id="UP001152795"/>
    </source>
</evidence>
<dbReference type="AlphaFoldDB" id="A0A6S7KTW6"/>